<gene>
    <name evidence="1" type="ORF">UT34_C0001G0123</name>
</gene>
<protein>
    <submittedName>
        <fullName evidence="1">Uncharacterized protein</fullName>
    </submittedName>
</protein>
<dbReference type="Proteomes" id="UP000034799">
    <property type="component" value="Unassembled WGS sequence"/>
</dbReference>
<reference evidence="1 2" key="1">
    <citation type="journal article" date="2015" name="Nature">
        <title>rRNA introns, odd ribosomes, and small enigmatic genomes across a large radiation of phyla.</title>
        <authorList>
            <person name="Brown C.T."/>
            <person name="Hug L.A."/>
            <person name="Thomas B.C."/>
            <person name="Sharon I."/>
            <person name="Castelle C.J."/>
            <person name="Singh A."/>
            <person name="Wilkins M.J."/>
            <person name="Williams K.H."/>
            <person name="Banfield J.F."/>
        </authorList>
    </citation>
    <scope>NUCLEOTIDE SEQUENCE [LARGE SCALE GENOMIC DNA]</scope>
</reference>
<sequence length="185" mass="20899">MLQMMYYNTDTMLGDQFVREPKERPVEASEVESLLLGSSVYVCPADEISASAISSFFNEAELKEIFASPLLKQGGVIVIWRGILSVPFGMEKGIVRLNTRYQNNETTANLHGGELITDVVRDTESGRIFRYSNLFHDQYPESPHGESNTQPLGKVSQLRHAILIRSEVTNRLFELNEMIRISQDA</sequence>
<comment type="caution">
    <text evidence="1">The sequence shown here is derived from an EMBL/GenBank/DDBJ whole genome shotgun (WGS) entry which is preliminary data.</text>
</comment>
<evidence type="ECO:0000313" key="1">
    <source>
        <dbReference type="EMBL" id="KKR06083.1"/>
    </source>
</evidence>
<dbReference type="EMBL" id="LBWK01000001">
    <property type="protein sequence ID" value="KKR06083.1"/>
    <property type="molecule type" value="Genomic_DNA"/>
</dbReference>
<proteinExistence type="predicted"/>
<accession>A0A0G0MSG3</accession>
<evidence type="ECO:0000313" key="2">
    <source>
        <dbReference type="Proteomes" id="UP000034799"/>
    </source>
</evidence>
<dbReference type="STRING" id="1619100.UT34_C0001G0123"/>
<name>A0A0G0MSG3_9BACT</name>
<dbReference type="AlphaFoldDB" id="A0A0G0MSG3"/>
<organism evidence="1 2">
    <name type="scientific">candidate division WS6 bacterium GW2011_GWF2_39_15</name>
    <dbReference type="NCBI Taxonomy" id="1619100"/>
    <lineage>
        <taxon>Bacteria</taxon>
        <taxon>Candidatus Dojkabacteria</taxon>
    </lineage>
</organism>